<dbReference type="Gene3D" id="1.10.101.10">
    <property type="entry name" value="PGBD-like superfamily/PGBD"/>
    <property type="match status" value="1"/>
</dbReference>
<dbReference type="EMBL" id="CP014796">
    <property type="protein sequence ID" value="APX21389.1"/>
    <property type="molecule type" value="Genomic_DNA"/>
</dbReference>
<dbReference type="STRING" id="1229727.Ga0080559_TMP593"/>
<evidence type="ECO:0000313" key="3">
    <source>
        <dbReference type="EMBL" id="APX21389.1"/>
    </source>
</evidence>
<name>A0A1U7CZQ5_9RHOB</name>
<dbReference type="InterPro" id="IPR036365">
    <property type="entry name" value="PGBD-like_sf"/>
</dbReference>
<keyword evidence="4" id="KW-1185">Reference proteome</keyword>
<dbReference type="PROSITE" id="PS51257">
    <property type="entry name" value="PROKAR_LIPOPROTEIN"/>
    <property type="match status" value="1"/>
</dbReference>
<accession>A0A1U7CZQ5</accession>
<dbReference type="Proteomes" id="UP000186559">
    <property type="component" value="Chromosome"/>
</dbReference>
<feature type="chain" id="PRO_5010586525" evidence="1">
    <location>
        <begin position="22"/>
        <end position="177"/>
    </location>
</feature>
<protein>
    <submittedName>
        <fullName evidence="3">Putative peptidoglycan binding protein</fullName>
    </submittedName>
</protein>
<dbReference type="InterPro" id="IPR002477">
    <property type="entry name" value="Peptidoglycan-bd-like"/>
</dbReference>
<organism evidence="3 4">
    <name type="scientific">Salipiger profundus</name>
    <dbReference type="NCBI Taxonomy" id="1229727"/>
    <lineage>
        <taxon>Bacteria</taxon>
        <taxon>Pseudomonadati</taxon>
        <taxon>Pseudomonadota</taxon>
        <taxon>Alphaproteobacteria</taxon>
        <taxon>Rhodobacterales</taxon>
        <taxon>Roseobacteraceae</taxon>
        <taxon>Salipiger</taxon>
    </lineage>
</organism>
<dbReference type="Pfam" id="PF01471">
    <property type="entry name" value="PG_binding_1"/>
    <property type="match status" value="1"/>
</dbReference>
<evidence type="ECO:0000313" key="4">
    <source>
        <dbReference type="Proteomes" id="UP000186559"/>
    </source>
</evidence>
<dbReference type="KEGG" id="tpro:Ga0080559_TMP593"/>
<feature type="signal peptide" evidence="1">
    <location>
        <begin position="1"/>
        <end position="21"/>
    </location>
</feature>
<dbReference type="SUPFAM" id="SSF47090">
    <property type="entry name" value="PGBD-like"/>
    <property type="match status" value="1"/>
</dbReference>
<dbReference type="RefSeq" id="WP_076622052.1">
    <property type="nucleotide sequence ID" value="NZ_BMEW01000002.1"/>
</dbReference>
<dbReference type="InterPro" id="IPR036366">
    <property type="entry name" value="PGBDSf"/>
</dbReference>
<dbReference type="OrthoDB" id="7861420at2"/>
<proteinExistence type="predicted"/>
<evidence type="ECO:0000259" key="2">
    <source>
        <dbReference type="Pfam" id="PF01471"/>
    </source>
</evidence>
<sequence length="177" mass="18959" precursor="true">MHRPVLPAAALALALAACAPAEPPDPVWPGEAPPAPERMPDGTCQAREVTPAIYEHVMGEIQVVQAEIAEDGTVVRPPIYRRAPVPKVVKPRGELRFEAPCPEQLTEEFLASVQRALAARDDYSGPVTGRLDAPTRAAIRAYQKERGLDSAQLSIETARSLGLIATPIDEIEALDAG</sequence>
<reference evidence="3 4" key="1">
    <citation type="submission" date="2016-03" db="EMBL/GenBank/DDBJ databases">
        <title>Deep-sea bacteria in the southern Pacific.</title>
        <authorList>
            <person name="Tang K."/>
        </authorList>
    </citation>
    <scope>NUCLEOTIDE SEQUENCE [LARGE SCALE GENOMIC DNA]</scope>
    <source>
        <strain evidence="3 4">JLT2016</strain>
    </source>
</reference>
<keyword evidence="1" id="KW-0732">Signal</keyword>
<gene>
    <name evidence="3" type="ORF">Ga0080559_TMP593</name>
</gene>
<dbReference type="AlphaFoldDB" id="A0A1U7CZQ5"/>
<feature type="domain" description="Peptidoglycan binding-like" evidence="2">
    <location>
        <begin position="110"/>
        <end position="149"/>
    </location>
</feature>
<evidence type="ECO:0000256" key="1">
    <source>
        <dbReference type="SAM" id="SignalP"/>
    </source>
</evidence>